<evidence type="ECO:0000313" key="2">
    <source>
        <dbReference type="EMBL" id="MET3789953.1"/>
    </source>
</evidence>
<gene>
    <name evidence="2" type="ORF">ABID37_000137</name>
</gene>
<dbReference type="PROSITE" id="PS51257">
    <property type="entry name" value="PROKAR_LIPOPROTEIN"/>
    <property type="match status" value="1"/>
</dbReference>
<sequence>MLEKPFTKAANAVAYIAGMPFTFIACVAVVVIWAVTGPLFGFSDTWQLIINTGTTIVTFLMVFLIQNTQNRDGVAIQAKLDELIRISKANNRFIGIEHLTETEVENIRKTCERAVRRQARNAGKKEQPTTGD</sequence>
<name>A0ABV2MW96_9HYPH</name>
<keyword evidence="1" id="KW-1133">Transmembrane helix</keyword>
<dbReference type="RefSeq" id="WP_354192029.1">
    <property type="nucleotide sequence ID" value="NZ_JBEPML010000001.1"/>
</dbReference>
<dbReference type="InterPro" id="IPR007251">
    <property type="entry name" value="Iron_permease_Fet4"/>
</dbReference>
<dbReference type="Pfam" id="PF04120">
    <property type="entry name" value="Iron_permease"/>
    <property type="match status" value="1"/>
</dbReference>
<dbReference type="Proteomes" id="UP001549076">
    <property type="component" value="Unassembled WGS sequence"/>
</dbReference>
<feature type="transmembrane region" description="Helical" evidence="1">
    <location>
        <begin position="12"/>
        <end position="34"/>
    </location>
</feature>
<keyword evidence="1" id="KW-0472">Membrane</keyword>
<evidence type="ECO:0000256" key="1">
    <source>
        <dbReference type="SAM" id="Phobius"/>
    </source>
</evidence>
<feature type="transmembrane region" description="Helical" evidence="1">
    <location>
        <begin position="46"/>
        <end position="65"/>
    </location>
</feature>
<protein>
    <submittedName>
        <fullName evidence="2">Low affinity Fe/Cu permease</fullName>
    </submittedName>
</protein>
<evidence type="ECO:0000313" key="3">
    <source>
        <dbReference type="Proteomes" id="UP001549076"/>
    </source>
</evidence>
<reference evidence="2 3" key="1">
    <citation type="submission" date="2024-06" db="EMBL/GenBank/DDBJ databases">
        <title>Genomic Encyclopedia of Type Strains, Phase IV (KMG-IV): sequencing the most valuable type-strain genomes for metagenomic binning, comparative biology and taxonomic classification.</title>
        <authorList>
            <person name="Goeker M."/>
        </authorList>
    </citation>
    <scope>NUCLEOTIDE SEQUENCE [LARGE SCALE GENOMIC DNA]</scope>
    <source>
        <strain evidence="2 3">DSM 27865</strain>
    </source>
</reference>
<dbReference type="EMBL" id="JBEPML010000001">
    <property type="protein sequence ID" value="MET3789953.1"/>
    <property type="molecule type" value="Genomic_DNA"/>
</dbReference>
<comment type="caution">
    <text evidence="2">The sequence shown here is derived from an EMBL/GenBank/DDBJ whole genome shotgun (WGS) entry which is preliminary data.</text>
</comment>
<keyword evidence="1" id="KW-0812">Transmembrane</keyword>
<proteinExistence type="predicted"/>
<organism evidence="2 3">
    <name type="scientific">Aquamicrobium terrae</name>
    <dbReference type="NCBI Taxonomy" id="1324945"/>
    <lineage>
        <taxon>Bacteria</taxon>
        <taxon>Pseudomonadati</taxon>
        <taxon>Pseudomonadota</taxon>
        <taxon>Alphaproteobacteria</taxon>
        <taxon>Hyphomicrobiales</taxon>
        <taxon>Phyllobacteriaceae</taxon>
        <taxon>Aquamicrobium</taxon>
    </lineage>
</organism>
<accession>A0ABV2MW96</accession>
<keyword evidence="3" id="KW-1185">Reference proteome</keyword>